<dbReference type="Proteomes" id="UP000663929">
    <property type="component" value="Chromosome"/>
</dbReference>
<evidence type="ECO:0000256" key="3">
    <source>
        <dbReference type="ARBA" id="ARBA00022827"/>
    </source>
</evidence>
<evidence type="ECO:0000313" key="7">
    <source>
        <dbReference type="Proteomes" id="UP000663929"/>
    </source>
</evidence>
<dbReference type="SUPFAM" id="SSF51905">
    <property type="entry name" value="FAD/NAD(P)-binding domain"/>
    <property type="match status" value="1"/>
</dbReference>
<reference evidence="6" key="1">
    <citation type="submission" date="2021-03" db="EMBL/GenBank/DDBJ databases">
        <title>Acanthopleuribacteraceae sp. M133.</title>
        <authorList>
            <person name="Wang G."/>
        </authorList>
    </citation>
    <scope>NUCLEOTIDE SEQUENCE</scope>
    <source>
        <strain evidence="6">M133</strain>
    </source>
</reference>
<keyword evidence="2" id="KW-0285">Flavoprotein</keyword>
<sequence>MFGGWTAWYAQLAGARVTLVDAYAPGHSRSSSGGETRLIREDYGTRLPYMNLAIQAMELWRHWQDQWNTTLFTKTGRLLLASPKGAKTCLSARDRLEAAGVPSEILSSQELVKRWPQIHMDGIELGLYNPTAGLLRAREACRVVAQRFRTAGGSLRLAKAQPGKVKQAKLETLSLSDGTHLNADIFVFACGPWLPKLFPQVLGRKLRPVRRDVFFVGPPAGDLRFSVPELPVWGFRGPAKDPRFATYYGFPSFEGRGMKLCPMDERNDIDPDMDGRHVNAYQTKRVRDFLAYRFPLLADQPIIETRVCQVTDSVNGDFLVDRHPEWPNVWMVGGGAGHGYKHGPALGRYVAARLLEQDRDTTLDALFTLKNQDLDVYKRD</sequence>
<name>A0A8A4TFR3_SULCO</name>
<dbReference type="GO" id="GO:0008115">
    <property type="term" value="F:sarcosine oxidase activity"/>
    <property type="evidence" value="ECO:0007669"/>
    <property type="project" value="TreeGrafter"/>
</dbReference>
<comment type="cofactor">
    <cofactor evidence="1">
        <name>FAD</name>
        <dbReference type="ChEBI" id="CHEBI:57692"/>
    </cofactor>
</comment>
<dbReference type="AlphaFoldDB" id="A0A8A4TFR3"/>
<dbReference type="InterPro" id="IPR036188">
    <property type="entry name" value="FAD/NAD-bd_sf"/>
</dbReference>
<evidence type="ECO:0000256" key="4">
    <source>
        <dbReference type="ARBA" id="ARBA00023002"/>
    </source>
</evidence>
<evidence type="ECO:0000256" key="1">
    <source>
        <dbReference type="ARBA" id="ARBA00001974"/>
    </source>
</evidence>
<gene>
    <name evidence="6" type="ORF">J3U87_23080</name>
</gene>
<keyword evidence="3" id="KW-0274">FAD</keyword>
<feature type="domain" description="FAD dependent oxidoreductase" evidence="5">
    <location>
        <begin position="2"/>
        <end position="353"/>
    </location>
</feature>
<dbReference type="KEGG" id="scor:J3U87_23080"/>
<evidence type="ECO:0000259" key="5">
    <source>
        <dbReference type="Pfam" id="PF01266"/>
    </source>
</evidence>
<dbReference type="InterPro" id="IPR045170">
    <property type="entry name" value="MTOX"/>
</dbReference>
<dbReference type="EMBL" id="CP071793">
    <property type="protein sequence ID" value="QTD48473.1"/>
    <property type="molecule type" value="Genomic_DNA"/>
</dbReference>
<dbReference type="Gene3D" id="3.50.50.60">
    <property type="entry name" value="FAD/NAD(P)-binding domain"/>
    <property type="match status" value="1"/>
</dbReference>
<dbReference type="InterPro" id="IPR006076">
    <property type="entry name" value="FAD-dep_OxRdtase"/>
</dbReference>
<accession>A0A8A4TFR3</accession>
<keyword evidence="4" id="KW-0560">Oxidoreductase</keyword>
<dbReference type="SUPFAM" id="SSF54373">
    <property type="entry name" value="FAD-linked reductases, C-terminal domain"/>
    <property type="match status" value="1"/>
</dbReference>
<proteinExistence type="predicted"/>
<evidence type="ECO:0000313" key="6">
    <source>
        <dbReference type="EMBL" id="QTD48473.1"/>
    </source>
</evidence>
<organism evidence="6 7">
    <name type="scientific">Sulfidibacter corallicola</name>
    <dbReference type="NCBI Taxonomy" id="2818388"/>
    <lineage>
        <taxon>Bacteria</taxon>
        <taxon>Pseudomonadati</taxon>
        <taxon>Acidobacteriota</taxon>
        <taxon>Holophagae</taxon>
        <taxon>Acanthopleuribacterales</taxon>
        <taxon>Acanthopleuribacteraceae</taxon>
        <taxon>Sulfidibacter</taxon>
    </lineage>
</organism>
<protein>
    <submittedName>
        <fullName evidence="6">FAD-dependent oxidoreductase</fullName>
    </submittedName>
</protein>
<keyword evidence="7" id="KW-1185">Reference proteome</keyword>
<dbReference type="PANTHER" id="PTHR10961:SF46">
    <property type="entry name" value="PEROXISOMAL SARCOSINE OXIDASE"/>
    <property type="match status" value="1"/>
</dbReference>
<dbReference type="Gene3D" id="3.30.9.10">
    <property type="entry name" value="D-Amino Acid Oxidase, subunit A, domain 2"/>
    <property type="match status" value="1"/>
</dbReference>
<dbReference type="GO" id="GO:0050660">
    <property type="term" value="F:flavin adenine dinucleotide binding"/>
    <property type="evidence" value="ECO:0007669"/>
    <property type="project" value="InterPro"/>
</dbReference>
<dbReference type="PANTHER" id="PTHR10961">
    <property type="entry name" value="PEROXISOMAL SARCOSINE OXIDASE"/>
    <property type="match status" value="1"/>
</dbReference>
<evidence type="ECO:0000256" key="2">
    <source>
        <dbReference type="ARBA" id="ARBA00022630"/>
    </source>
</evidence>
<dbReference type="Pfam" id="PF01266">
    <property type="entry name" value="DAO"/>
    <property type="match status" value="1"/>
</dbReference>